<evidence type="ECO:0000313" key="2">
    <source>
        <dbReference type="Proteomes" id="UP000708208"/>
    </source>
</evidence>
<proteinExistence type="predicted"/>
<sequence length="156" mass="17711">RDTEKSTYCNSGVNLNSTVFASEYLRLQRLQGFYNYLWANVNIWYEVGLIMGCMLGNFGAVRYDSVRAVQQAFAGVILAYHLLHIWGKMGALNETSKCVLSTWECQKSDIWFRRFLAAAKPIRVELGSFFYADRGIKLTILATILENTMTLLISSA</sequence>
<dbReference type="AlphaFoldDB" id="A0A8J2K9G5"/>
<name>A0A8J2K9G5_9HEXA</name>
<accession>A0A8J2K9G5</accession>
<keyword evidence="2" id="KW-1185">Reference proteome</keyword>
<comment type="caution">
    <text evidence="1">The sequence shown here is derived from an EMBL/GenBank/DDBJ whole genome shotgun (WGS) entry which is preliminary data.</text>
</comment>
<organism evidence="1 2">
    <name type="scientific">Allacma fusca</name>
    <dbReference type="NCBI Taxonomy" id="39272"/>
    <lineage>
        <taxon>Eukaryota</taxon>
        <taxon>Metazoa</taxon>
        <taxon>Ecdysozoa</taxon>
        <taxon>Arthropoda</taxon>
        <taxon>Hexapoda</taxon>
        <taxon>Collembola</taxon>
        <taxon>Symphypleona</taxon>
        <taxon>Sminthuridae</taxon>
        <taxon>Allacma</taxon>
    </lineage>
</organism>
<dbReference type="Proteomes" id="UP000708208">
    <property type="component" value="Unassembled WGS sequence"/>
</dbReference>
<protein>
    <submittedName>
        <fullName evidence="1">Uncharacterized protein</fullName>
    </submittedName>
</protein>
<feature type="non-terminal residue" evidence="1">
    <location>
        <position position="1"/>
    </location>
</feature>
<reference evidence="1" key="1">
    <citation type="submission" date="2021-06" db="EMBL/GenBank/DDBJ databases">
        <authorList>
            <person name="Hodson N. C."/>
            <person name="Mongue J. A."/>
            <person name="Jaron S. K."/>
        </authorList>
    </citation>
    <scope>NUCLEOTIDE SEQUENCE</scope>
</reference>
<dbReference type="EMBL" id="CAJVCH010282657">
    <property type="protein sequence ID" value="CAG7784778.1"/>
    <property type="molecule type" value="Genomic_DNA"/>
</dbReference>
<evidence type="ECO:0000313" key="1">
    <source>
        <dbReference type="EMBL" id="CAG7784778.1"/>
    </source>
</evidence>
<gene>
    <name evidence="1" type="ORF">AFUS01_LOCUS23443</name>
</gene>